<proteinExistence type="predicted"/>
<keyword evidence="2" id="KW-1185">Reference proteome</keyword>
<protein>
    <submittedName>
        <fullName evidence="1">DUF4404 family protein</fullName>
    </submittedName>
</protein>
<sequence length="85" mass="9477">MKQKLTQDLEQLDQAIKQAFPADECTASNLRQVADEISLAIKTGHSPQQQVAEQLEVELLNFEQAHPQLSHAIRNLMHTLSGMGI</sequence>
<evidence type="ECO:0000313" key="2">
    <source>
        <dbReference type="Proteomes" id="UP001201273"/>
    </source>
</evidence>
<organism evidence="1 2">
    <name type="scientific">Motilimonas cestriensis</name>
    <dbReference type="NCBI Taxonomy" id="2742685"/>
    <lineage>
        <taxon>Bacteria</taxon>
        <taxon>Pseudomonadati</taxon>
        <taxon>Pseudomonadota</taxon>
        <taxon>Gammaproteobacteria</taxon>
        <taxon>Alteromonadales</taxon>
        <taxon>Alteromonadales genera incertae sedis</taxon>
        <taxon>Motilimonas</taxon>
    </lineage>
</organism>
<comment type="caution">
    <text evidence="1">The sequence shown here is derived from an EMBL/GenBank/DDBJ whole genome shotgun (WGS) entry which is preliminary data.</text>
</comment>
<accession>A0ABS8WAA2</accession>
<dbReference type="Pfam" id="PF14357">
    <property type="entry name" value="DUF4404"/>
    <property type="match status" value="1"/>
</dbReference>
<name>A0ABS8WAA2_9GAMM</name>
<reference evidence="1 2" key="1">
    <citation type="journal article" date="2022" name="Environ. Microbiol. Rep.">
        <title>Eco-phylogenetic analyses reveal divergent evolution of vitamin B12 metabolism in the marine bacterial family 'Psychromonadaceae'.</title>
        <authorList>
            <person name="Jin X."/>
            <person name="Yang Y."/>
            <person name="Cao H."/>
            <person name="Gao B."/>
            <person name="Zhao Z."/>
        </authorList>
    </citation>
    <scope>NUCLEOTIDE SEQUENCE [LARGE SCALE GENOMIC DNA]</scope>
    <source>
        <strain evidence="1 2">MKS20</strain>
    </source>
</reference>
<evidence type="ECO:0000313" key="1">
    <source>
        <dbReference type="EMBL" id="MCE2595148.1"/>
    </source>
</evidence>
<dbReference type="Proteomes" id="UP001201273">
    <property type="component" value="Unassembled WGS sequence"/>
</dbReference>
<dbReference type="EMBL" id="JAIMJA010000008">
    <property type="protein sequence ID" value="MCE2595148.1"/>
    <property type="molecule type" value="Genomic_DNA"/>
</dbReference>
<gene>
    <name evidence="1" type="ORF">K6Y31_09985</name>
</gene>
<dbReference type="RefSeq" id="WP_233052642.1">
    <property type="nucleotide sequence ID" value="NZ_JAIMJA010000008.1"/>
</dbReference>
<dbReference type="InterPro" id="IPR025516">
    <property type="entry name" value="DUF4404"/>
</dbReference>